<sequence>MSGRRDSLTPPVRQGTLDPGAHDLAEASDSEEHYSDAQSGPDPTSPSPASPIPRTRVERVDDKPAYGEVPGTQAYRMREEDAAPDEIAIIPDPRDPSPPEPQHVGRPPTPGGHPIPKTVVEEAPDAEGAVTHPEVDEKHKSDPSPDLLVKADGQRVEKGGEAANDTPISPSLSTPPTPARSRRKSSLALKRSPLSPGSSPPWSAVTAAEGTAEQQGNDRDEEFGDDFDDFEEGDEGGDFGDFDDTSFQEAQGASAPPLPQTPFVPSLPFPVPNFEDLDPPEIYSLTAPYLDALFPPSSLSSSTPLPPHQQPPKDNPVFLTPRSASLWSQLVAPPPLQPPDWIRSRIRRLFLVSLGVPVDLDEILPASSKQKKLVLPSLRLRRMS</sequence>
<dbReference type="EMBL" id="MU853333">
    <property type="protein sequence ID" value="KAK4116349.1"/>
    <property type="molecule type" value="Genomic_DNA"/>
</dbReference>
<feature type="compositionally biased region" description="Low complexity" evidence="1">
    <location>
        <begin position="186"/>
        <end position="203"/>
    </location>
</feature>
<dbReference type="RefSeq" id="XP_064673919.1">
    <property type="nucleotide sequence ID" value="XM_064812898.1"/>
</dbReference>
<feature type="compositionally biased region" description="Pro residues" evidence="1">
    <location>
        <begin position="98"/>
        <end position="113"/>
    </location>
</feature>
<evidence type="ECO:0000313" key="2">
    <source>
        <dbReference type="EMBL" id="KAK4116349.1"/>
    </source>
</evidence>
<gene>
    <name evidence="2" type="ORF">N656DRAFT_745276</name>
</gene>
<name>A0AAN6YXB3_9PEZI</name>
<dbReference type="InterPro" id="IPR031355">
    <property type="entry name" value="YBL010C/LAA2-like"/>
</dbReference>
<dbReference type="PANTHER" id="PTHR38698">
    <property type="entry name" value="EXPRESSED PROTEIN"/>
    <property type="match status" value="1"/>
</dbReference>
<proteinExistence type="predicted"/>
<protein>
    <submittedName>
        <fullName evidence="2">Uncharacterized protein</fullName>
    </submittedName>
</protein>
<feature type="compositionally biased region" description="Pro residues" evidence="1">
    <location>
        <begin position="256"/>
        <end position="271"/>
    </location>
</feature>
<accession>A0AAN6YXB3</accession>
<dbReference type="AlphaFoldDB" id="A0AAN6YXB3"/>
<feature type="non-terminal residue" evidence="2">
    <location>
        <position position="384"/>
    </location>
</feature>
<comment type="caution">
    <text evidence="2">The sequence shown here is derived from an EMBL/GenBank/DDBJ whole genome shotgun (WGS) entry which is preliminary data.</text>
</comment>
<feature type="region of interest" description="Disordered" evidence="1">
    <location>
        <begin position="1"/>
        <end position="272"/>
    </location>
</feature>
<feature type="compositionally biased region" description="Basic and acidic residues" evidence="1">
    <location>
        <begin position="55"/>
        <end position="65"/>
    </location>
</feature>
<evidence type="ECO:0000313" key="3">
    <source>
        <dbReference type="Proteomes" id="UP001302812"/>
    </source>
</evidence>
<organism evidence="2 3">
    <name type="scientific">Canariomyces notabilis</name>
    <dbReference type="NCBI Taxonomy" id="2074819"/>
    <lineage>
        <taxon>Eukaryota</taxon>
        <taxon>Fungi</taxon>
        <taxon>Dikarya</taxon>
        <taxon>Ascomycota</taxon>
        <taxon>Pezizomycotina</taxon>
        <taxon>Sordariomycetes</taxon>
        <taxon>Sordariomycetidae</taxon>
        <taxon>Sordariales</taxon>
        <taxon>Chaetomiaceae</taxon>
        <taxon>Canariomyces</taxon>
    </lineage>
</organism>
<feature type="compositionally biased region" description="Basic and acidic residues" evidence="1">
    <location>
        <begin position="133"/>
        <end position="143"/>
    </location>
</feature>
<keyword evidence="3" id="KW-1185">Reference proteome</keyword>
<evidence type="ECO:0000256" key="1">
    <source>
        <dbReference type="SAM" id="MobiDB-lite"/>
    </source>
</evidence>
<dbReference type="Proteomes" id="UP001302812">
    <property type="component" value="Unassembled WGS sequence"/>
</dbReference>
<dbReference type="GeneID" id="89937023"/>
<reference evidence="2" key="2">
    <citation type="submission" date="2023-05" db="EMBL/GenBank/DDBJ databases">
        <authorList>
            <consortium name="Lawrence Berkeley National Laboratory"/>
            <person name="Steindorff A."/>
            <person name="Hensen N."/>
            <person name="Bonometti L."/>
            <person name="Westerberg I."/>
            <person name="Brannstrom I.O."/>
            <person name="Guillou S."/>
            <person name="Cros-Aarteil S."/>
            <person name="Calhoun S."/>
            <person name="Haridas S."/>
            <person name="Kuo A."/>
            <person name="Mondo S."/>
            <person name="Pangilinan J."/>
            <person name="Riley R."/>
            <person name="Labutti K."/>
            <person name="Andreopoulos B."/>
            <person name="Lipzen A."/>
            <person name="Chen C."/>
            <person name="Yanf M."/>
            <person name="Daum C."/>
            <person name="Ng V."/>
            <person name="Clum A."/>
            <person name="Ohm R."/>
            <person name="Martin F."/>
            <person name="Silar P."/>
            <person name="Natvig D."/>
            <person name="Lalanne C."/>
            <person name="Gautier V."/>
            <person name="Ament-Velasquez S.L."/>
            <person name="Kruys A."/>
            <person name="Hutchinson M.I."/>
            <person name="Powell A.J."/>
            <person name="Barry K."/>
            <person name="Miller A.N."/>
            <person name="Grigoriev I.V."/>
            <person name="Debuchy R."/>
            <person name="Gladieux P."/>
            <person name="Thoren M.H."/>
            <person name="Johannesson H."/>
        </authorList>
    </citation>
    <scope>NUCLEOTIDE SEQUENCE</scope>
    <source>
        <strain evidence="2">CBS 508.74</strain>
    </source>
</reference>
<feature type="compositionally biased region" description="Acidic residues" evidence="1">
    <location>
        <begin position="219"/>
        <end position="246"/>
    </location>
</feature>
<reference evidence="2" key="1">
    <citation type="journal article" date="2023" name="Mol. Phylogenet. Evol.">
        <title>Genome-scale phylogeny and comparative genomics of the fungal order Sordariales.</title>
        <authorList>
            <person name="Hensen N."/>
            <person name="Bonometti L."/>
            <person name="Westerberg I."/>
            <person name="Brannstrom I.O."/>
            <person name="Guillou S."/>
            <person name="Cros-Aarteil S."/>
            <person name="Calhoun S."/>
            <person name="Haridas S."/>
            <person name="Kuo A."/>
            <person name="Mondo S."/>
            <person name="Pangilinan J."/>
            <person name="Riley R."/>
            <person name="LaButti K."/>
            <person name="Andreopoulos B."/>
            <person name="Lipzen A."/>
            <person name="Chen C."/>
            <person name="Yan M."/>
            <person name="Daum C."/>
            <person name="Ng V."/>
            <person name="Clum A."/>
            <person name="Steindorff A."/>
            <person name="Ohm R.A."/>
            <person name="Martin F."/>
            <person name="Silar P."/>
            <person name="Natvig D.O."/>
            <person name="Lalanne C."/>
            <person name="Gautier V."/>
            <person name="Ament-Velasquez S.L."/>
            <person name="Kruys A."/>
            <person name="Hutchinson M.I."/>
            <person name="Powell A.J."/>
            <person name="Barry K."/>
            <person name="Miller A.N."/>
            <person name="Grigoriev I.V."/>
            <person name="Debuchy R."/>
            <person name="Gladieux P."/>
            <person name="Hiltunen Thoren M."/>
            <person name="Johannesson H."/>
        </authorList>
    </citation>
    <scope>NUCLEOTIDE SEQUENCE</scope>
    <source>
        <strain evidence="2">CBS 508.74</strain>
    </source>
</reference>
<feature type="compositionally biased region" description="Pro residues" evidence="1">
    <location>
        <begin position="304"/>
        <end position="314"/>
    </location>
</feature>
<dbReference type="Pfam" id="PF17104">
    <property type="entry name" value="YBL010C_LAA2"/>
    <property type="match status" value="1"/>
</dbReference>
<dbReference type="PANTHER" id="PTHR38698:SF1">
    <property type="entry name" value="FUNGAL PROTEIN"/>
    <property type="match status" value="1"/>
</dbReference>
<feature type="compositionally biased region" description="Basic and acidic residues" evidence="1">
    <location>
        <begin position="20"/>
        <end position="35"/>
    </location>
</feature>
<feature type="region of interest" description="Disordered" evidence="1">
    <location>
        <begin position="296"/>
        <end position="319"/>
    </location>
</feature>